<dbReference type="Pfam" id="PF00534">
    <property type="entry name" value="Glycos_transf_1"/>
    <property type="match status" value="1"/>
</dbReference>
<reference evidence="2 3" key="1">
    <citation type="submission" date="2019-07" db="EMBL/GenBank/DDBJ databases">
        <authorList>
            <person name="Huq M.A."/>
        </authorList>
    </citation>
    <scope>NUCLEOTIDE SEQUENCE [LARGE SCALE GENOMIC DNA]</scope>
    <source>
        <strain evidence="2 3">MAH-3</strain>
    </source>
</reference>
<accession>A0A556N199</accession>
<name>A0A556N199_9FLAO</name>
<evidence type="ECO:0000259" key="1">
    <source>
        <dbReference type="Pfam" id="PF00534"/>
    </source>
</evidence>
<sequence length="389" mass="44550">MKPKILFIEICNYKDYPIGGYLAFAKQMVTAFGNELALVGMSDDTPVGMWTKKEIDGTTFDFFSVRQITFNHKKSWIPGRLKAYLAVRKYRRKIFDRNFHNVFIQTPEVLFALSKIQITNLCTRIPGVENPMAISRYWYGKYFARIFDLFFFNALMRSDVIFASADTKAIKAFLARGHGKLTTERVIQFPTRVNTEIFQPREKLSVRKQLGFSTETKIIVTSGRLSKLKGWELLLESFTLFLEKFPDSKFIFAGDGEDRNRIEEYVSSNALTEKVIFTGRIDHPTLSHYLNAADIFVMGSFVEGWSTSLVEAISSGKPIVCTDFSSADELIIENKNGFIINDRNPKSFSEAMIAALSLPEQNLTERSSEMEKYAVVNLKQDILSHWKLK</sequence>
<dbReference type="RefSeq" id="WP_144332754.1">
    <property type="nucleotide sequence ID" value="NZ_VLPL01000003.1"/>
</dbReference>
<dbReference type="PANTHER" id="PTHR45947:SF15">
    <property type="entry name" value="TEICHURONIC ACID BIOSYNTHESIS GLYCOSYLTRANSFERASE TUAC-RELATED"/>
    <property type="match status" value="1"/>
</dbReference>
<organism evidence="2 3">
    <name type="scientific">Fluviicola chungangensis</name>
    <dbReference type="NCBI Taxonomy" id="2597671"/>
    <lineage>
        <taxon>Bacteria</taxon>
        <taxon>Pseudomonadati</taxon>
        <taxon>Bacteroidota</taxon>
        <taxon>Flavobacteriia</taxon>
        <taxon>Flavobacteriales</taxon>
        <taxon>Crocinitomicaceae</taxon>
        <taxon>Fluviicola</taxon>
    </lineage>
</organism>
<dbReference type="PANTHER" id="PTHR45947">
    <property type="entry name" value="SULFOQUINOVOSYL TRANSFERASE SQD2"/>
    <property type="match status" value="1"/>
</dbReference>
<dbReference type="SUPFAM" id="SSF53756">
    <property type="entry name" value="UDP-Glycosyltransferase/glycogen phosphorylase"/>
    <property type="match status" value="1"/>
</dbReference>
<evidence type="ECO:0000313" key="3">
    <source>
        <dbReference type="Proteomes" id="UP000316008"/>
    </source>
</evidence>
<evidence type="ECO:0000313" key="2">
    <source>
        <dbReference type="EMBL" id="TSJ45799.1"/>
    </source>
</evidence>
<keyword evidence="2" id="KW-0808">Transferase</keyword>
<feature type="domain" description="Glycosyl transferase family 1" evidence="1">
    <location>
        <begin position="206"/>
        <end position="365"/>
    </location>
</feature>
<dbReference type="InterPro" id="IPR050194">
    <property type="entry name" value="Glycosyltransferase_grp1"/>
</dbReference>
<dbReference type="OrthoDB" id="9811239at2"/>
<proteinExistence type="predicted"/>
<comment type="caution">
    <text evidence="2">The sequence shown here is derived from an EMBL/GenBank/DDBJ whole genome shotgun (WGS) entry which is preliminary data.</text>
</comment>
<dbReference type="AlphaFoldDB" id="A0A556N199"/>
<protein>
    <submittedName>
        <fullName evidence="2">Glycosyltransferase family 4 protein</fullName>
    </submittedName>
</protein>
<keyword evidence="3" id="KW-1185">Reference proteome</keyword>
<dbReference type="InterPro" id="IPR001296">
    <property type="entry name" value="Glyco_trans_1"/>
</dbReference>
<dbReference type="Gene3D" id="3.40.50.2000">
    <property type="entry name" value="Glycogen Phosphorylase B"/>
    <property type="match status" value="2"/>
</dbReference>
<dbReference type="Proteomes" id="UP000316008">
    <property type="component" value="Unassembled WGS sequence"/>
</dbReference>
<dbReference type="GO" id="GO:0016757">
    <property type="term" value="F:glycosyltransferase activity"/>
    <property type="evidence" value="ECO:0007669"/>
    <property type="project" value="InterPro"/>
</dbReference>
<gene>
    <name evidence="2" type="ORF">FO442_08610</name>
</gene>
<dbReference type="CDD" id="cd03801">
    <property type="entry name" value="GT4_PimA-like"/>
    <property type="match status" value="1"/>
</dbReference>
<dbReference type="EMBL" id="VLPL01000003">
    <property type="protein sequence ID" value="TSJ45799.1"/>
    <property type="molecule type" value="Genomic_DNA"/>
</dbReference>